<dbReference type="SUPFAM" id="SSF53756">
    <property type="entry name" value="UDP-Glycosyltransferase/glycogen phosphorylase"/>
    <property type="match status" value="1"/>
</dbReference>
<evidence type="ECO:0000259" key="1">
    <source>
        <dbReference type="Pfam" id="PF00534"/>
    </source>
</evidence>
<dbReference type="Gene3D" id="3.40.50.2000">
    <property type="entry name" value="Glycogen Phosphorylase B"/>
    <property type="match status" value="2"/>
</dbReference>
<dbReference type="Pfam" id="PF00534">
    <property type="entry name" value="Glycos_transf_1"/>
    <property type="match status" value="1"/>
</dbReference>
<reference evidence="3 4" key="1">
    <citation type="submission" date="2019-08" db="EMBL/GenBank/DDBJ databases">
        <title>Archangium and Cystobacter genomes.</title>
        <authorList>
            <person name="Chen I.-C.K."/>
            <person name="Wielgoss S."/>
        </authorList>
    </citation>
    <scope>NUCLEOTIDE SEQUENCE [LARGE SCALE GENOMIC DNA]</scope>
    <source>
        <strain evidence="3 4">Cbm 6</strain>
    </source>
</reference>
<accession>A0ABY9X7Y1</accession>
<name>A0ABY9X7Y1_9BACT</name>
<dbReference type="RefSeq" id="WP_395811769.1">
    <property type="nucleotide sequence ID" value="NZ_CP043494.1"/>
</dbReference>
<dbReference type="PANTHER" id="PTHR45947:SF3">
    <property type="entry name" value="SULFOQUINOVOSYL TRANSFERASE SQD2"/>
    <property type="match status" value="1"/>
</dbReference>
<dbReference type="PANTHER" id="PTHR45947">
    <property type="entry name" value="SULFOQUINOVOSYL TRANSFERASE SQD2"/>
    <property type="match status" value="1"/>
</dbReference>
<dbReference type="InterPro" id="IPR028098">
    <property type="entry name" value="Glyco_trans_4-like_N"/>
</dbReference>
<dbReference type="CDD" id="cd03814">
    <property type="entry name" value="GT4-like"/>
    <property type="match status" value="1"/>
</dbReference>
<evidence type="ECO:0000259" key="2">
    <source>
        <dbReference type="Pfam" id="PF13439"/>
    </source>
</evidence>
<feature type="domain" description="Glycosyl transferase family 1" evidence="1">
    <location>
        <begin position="216"/>
        <end position="375"/>
    </location>
</feature>
<feature type="domain" description="Glycosyltransferase subfamily 4-like N-terminal" evidence="2">
    <location>
        <begin position="42"/>
        <end position="206"/>
    </location>
</feature>
<keyword evidence="4" id="KW-1185">Reference proteome</keyword>
<dbReference type="EMBL" id="CP043494">
    <property type="protein sequence ID" value="WNG51506.1"/>
    <property type="molecule type" value="Genomic_DNA"/>
</dbReference>
<dbReference type="InterPro" id="IPR001296">
    <property type="entry name" value="Glyco_trans_1"/>
</dbReference>
<dbReference type="Pfam" id="PF13439">
    <property type="entry name" value="Glyco_transf_4"/>
    <property type="match status" value="1"/>
</dbReference>
<evidence type="ECO:0000313" key="3">
    <source>
        <dbReference type="EMBL" id="WNG51506.1"/>
    </source>
</evidence>
<protein>
    <submittedName>
        <fullName evidence="3">Glycosyltransferase family 1 protein</fullName>
    </submittedName>
</protein>
<dbReference type="InterPro" id="IPR050194">
    <property type="entry name" value="Glycosyltransferase_grp1"/>
</dbReference>
<proteinExistence type="predicted"/>
<organism evidence="3 4">
    <name type="scientific">Archangium minus</name>
    <dbReference type="NCBI Taxonomy" id="83450"/>
    <lineage>
        <taxon>Bacteria</taxon>
        <taxon>Pseudomonadati</taxon>
        <taxon>Myxococcota</taxon>
        <taxon>Myxococcia</taxon>
        <taxon>Myxococcales</taxon>
        <taxon>Cystobacterineae</taxon>
        <taxon>Archangiaceae</taxon>
        <taxon>Archangium</taxon>
    </lineage>
</organism>
<sequence>MSCVRAVTEQPRHDEAVVRERLGSASGPMRIAYFSEALLPLVDGVTLTLARLFETLEARQVDFRVFSAFSPPEDLRWAWRARRVGSLPFPLYRDYRMGLPPGGDVARELDAFRPQLIHVSTPSPMSLWAQRYARSRGIPVVSSFHTHFVAYLRYYGFGALEDTAWAFMRWFYSQCARVYVPTRRIMGELEAQGLRRCELWSRGVDAVRFSPAHRDEELRRSVGASDAVPLLLLVSRLVREKDLDELVGLSRRLRARGHAFRLVLVGDGPMRAELQSLLPEAWFVGHQTGEALARWYASADLFVFPSTTETFGNVVLESLASGVPAVVVDAGGPPELVREGHCGAVARPRDVEDLTHQVEALLRPEARRPLSQRARAYALRRDTQAVNGALVDSYAQVIAGRALPHLRVASGTV</sequence>
<evidence type="ECO:0000313" key="4">
    <source>
        <dbReference type="Proteomes" id="UP001611383"/>
    </source>
</evidence>
<dbReference type="Proteomes" id="UP001611383">
    <property type="component" value="Chromosome"/>
</dbReference>
<gene>
    <name evidence="3" type="ORF">F0U60_50780</name>
</gene>